<dbReference type="GO" id="GO:0005829">
    <property type="term" value="C:cytosol"/>
    <property type="evidence" value="ECO:0007669"/>
    <property type="project" value="TreeGrafter"/>
</dbReference>
<sequence length="133" mass="14703">MSLDSDRPDCHTTPLPIYLASGRLLRNQPFLVPIGVAPAAANHMPNTQSAKKRLRQNEVRRLRNRGVRSNMRSAVRRVREAVAAGDQEKAQSEFRLACKKLDQAAARNVIHRNAANRTKSRLNAAIKKASAAA</sequence>
<evidence type="ECO:0000256" key="1">
    <source>
        <dbReference type="ARBA" id="ARBA00003134"/>
    </source>
</evidence>
<dbReference type="GO" id="GO:0006412">
    <property type="term" value="P:translation"/>
    <property type="evidence" value="ECO:0007669"/>
    <property type="project" value="UniProtKB-UniRule"/>
</dbReference>
<evidence type="ECO:0000256" key="7">
    <source>
        <dbReference type="ARBA" id="ARBA00035136"/>
    </source>
</evidence>
<evidence type="ECO:0000256" key="3">
    <source>
        <dbReference type="ARBA" id="ARBA00022730"/>
    </source>
</evidence>
<keyword evidence="4 8" id="KW-0694">RNA-binding</keyword>
<dbReference type="Proteomes" id="UP000536179">
    <property type="component" value="Unassembled WGS sequence"/>
</dbReference>
<dbReference type="GO" id="GO:0015935">
    <property type="term" value="C:small ribosomal subunit"/>
    <property type="evidence" value="ECO:0007669"/>
    <property type="project" value="TreeGrafter"/>
</dbReference>
<name>A0A7W5H978_9BACT</name>
<comment type="function">
    <text evidence="1 8">Binds directly to 16S ribosomal RNA.</text>
</comment>
<proteinExistence type="inferred from homology"/>
<comment type="similarity">
    <text evidence="2 8">Belongs to the bacterial ribosomal protein bS20 family.</text>
</comment>
<dbReference type="SUPFAM" id="SSF46992">
    <property type="entry name" value="Ribosomal protein S20"/>
    <property type="match status" value="1"/>
</dbReference>
<keyword evidence="6 8" id="KW-0687">Ribonucleoprotein</keyword>
<evidence type="ECO:0000256" key="4">
    <source>
        <dbReference type="ARBA" id="ARBA00022884"/>
    </source>
</evidence>
<dbReference type="Gene3D" id="1.20.58.110">
    <property type="entry name" value="Ribosomal protein S20"/>
    <property type="match status" value="1"/>
</dbReference>
<evidence type="ECO:0000256" key="5">
    <source>
        <dbReference type="ARBA" id="ARBA00022980"/>
    </source>
</evidence>
<dbReference type="PANTHER" id="PTHR33398">
    <property type="entry name" value="30S RIBOSOMAL PROTEIN S20"/>
    <property type="match status" value="1"/>
</dbReference>
<evidence type="ECO:0000313" key="9">
    <source>
        <dbReference type="EMBL" id="MBB3209830.1"/>
    </source>
</evidence>
<comment type="caution">
    <text evidence="9">The sequence shown here is derived from an EMBL/GenBank/DDBJ whole genome shotgun (WGS) entry which is preliminary data.</text>
</comment>
<keyword evidence="10" id="KW-1185">Reference proteome</keyword>
<dbReference type="InterPro" id="IPR002583">
    <property type="entry name" value="Ribosomal_bS20"/>
</dbReference>
<dbReference type="GO" id="GO:0003735">
    <property type="term" value="F:structural constituent of ribosome"/>
    <property type="evidence" value="ECO:0007669"/>
    <property type="project" value="InterPro"/>
</dbReference>
<keyword evidence="3 8" id="KW-0699">rRNA-binding</keyword>
<protein>
    <recommendedName>
        <fullName evidence="7 8">Small ribosomal subunit protein bS20</fullName>
    </recommendedName>
</protein>
<dbReference type="InterPro" id="IPR036510">
    <property type="entry name" value="Ribosomal_bS20_sf"/>
</dbReference>
<evidence type="ECO:0000256" key="2">
    <source>
        <dbReference type="ARBA" id="ARBA00007634"/>
    </source>
</evidence>
<dbReference type="AlphaFoldDB" id="A0A7W5H978"/>
<dbReference type="HAMAP" id="MF_00500">
    <property type="entry name" value="Ribosomal_bS20"/>
    <property type="match status" value="1"/>
</dbReference>
<gene>
    <name evidence="8" type="primary">rpsT</name>
    <name evidence="9" type="ORF">FHS27_005670</name>
</gene>
<organism evidence="9 10">
    <name type="scientific">Aporhodopirellula rubra</name>
    <dbReference type="NCBI Taxonomy" id="980271"/>
    <lineage>
        <taxon>Bacteria</taxon>
        <taxon>Pseudomonadati</taxon>
        <taxon>Planctomycetota</taxon>
        <taxon>Planctomycetia</taxon>
        <taxon>Pirellulales</taxon>
        <taxon>Pirellulaceae</taxon>
        <taxon>Aporhodopirellula</taxon>
    </lineage>
</organism>
<dbReference type="NCBIfam" id="TIGR00029">
    <property type="entry name" value="S20"/>
    <property type="match status" value="1"/>
</dbReference>
<dbReference type="Pfam" id="PF01649">
    <property type="entry name" value="Ribosomal_S20p"/>
    <property type="match status" value="1"/>
</dbReference>
<reference evidence="9 10" key="1">
    <citation type="submission" date="2020-08" db="EMBL/GenBank/DDBJ databases">
        <title>Genomic Encyclopedia of Type Strains, Phase III (KMG-III): the genomes of soil and plant-associated and newly described type strains.</title>
        <authorList>
            <person name="Whitman W."/>
        </authorList>
    </citation>
    <scope>NUCLEOTIDE SEQUENCE [LARGE SCALE GENOMIC DNA]</scope>
    <source>
        <strain evidence="9 10">CECT 8075</strain>
    </source>
</reference>
<dbReference type="EMBL" id="JACHXU010000027">
    <property type="protein sequence ID" value="MBB3209830.1"/>
    <property type="molecule type" value="Genomic_DNA"/>
</dbReference>
<keyword evidence="5 8" id="KW-0689">Ribosomal protein</keyword>
<dbReference type="GO" id="GO:0070181">
    <property type="term" value="F:small ribosomal subunit rRNA binding"/>
    <property type="evidence" value="ECO:0007669"/>
    <property type="project" value="TreeGrafter"/>
</dbReference>
<dbReference type="FunFam" id="1.20.58.110:FF:000001">
    <property type="entry name" value="30S ribosomal protein S20"/>
    <property type="match status" value="1"/>
</dbReference>
<accession>A0A7W5H978</accession>
<evidence type="ECO:0000256" key="6">
    <source>
        <dbReference type="ARBA" id="ARBA00023274"/>
    </source>
</evidence>
<evidence type="ECO:0000256" key="8">
    <source>
        <dbReference type="HAMAP-Rule" id="MF_00500"/>
    </source>
</evidence>
<evidence type="ECO:0000313" key="10">
    <source>
        <dbReference type="Proteomes" id="UP000536179"/>
    </source>
</evidence>
<dbReference type="PANTHER" id="PTHR33398:SF1">
    <property type="entry name" value="SMALL RIBOSOMAL SUBUNIT PROTEIN BS20C"/>
    <property type="match status" value="1"/>
</dbReference>